<dbReference type="SUPFAM" id="SSF51556">
    <property type="entry name" value="Metallo-dependent hydrolases"/>
    <property type="match status" value="1"/>
</dbReference>
<keyword evidence="1" id="KW-0732">Signal</keyword>
<feature type="signal peptide" evidence="1">
    <location>
        <begin position="1"/>
        <end position="23"/>
    </location>
</feature>
<evidence type="ECO:0000313" key="3">
    <source>
        <dbReference type="EMBL" id="MXO96511.1"/>
    </source>
</evidence>
<dbReference type="EMBL" id="WTYI01000001">
    <property type="protein sequence ID" value="MXO96511.1"/>
    <property type="molecule type" value="Genomic_DNA"/>
</dbReference>
<protein>
    <submittedName>
        <fullName evidence="3">Amidohydrolase family protein</fullName>
    </submittedName>
</protein>
<dbReference type="GO" id="GO:0016810">
    <property type="term" value="F:hydrolase activity, acting on carbon-nitrogen (but not peptide) bonds"/>
    <property type="evidence" value="ECO:0007669"/>
    <property type="project" value="InterPro"/>
</dbReference>
<name>A0A6I4TN49_9SPHN</name>
<evidence type="ECO:0000259" key="2">
    <source>
        <dbReference type="Pfam" id="PF01979"/>
    </source>
</evidence>
<evidence type="ECO:0000256" key="1">
    <source>
        <dbReference type="SAM" id="SignalP"/>
    </source>
</evidence>
<dbReference type="InterPro" id="IPR032466">
    <property type="entry name" value="Metal_Hydrolase"/>
</dbReference>
<dbReference type="Pfam" id="PF01979">
    <property type="entry name" value="Amidohydro_1"/>
    <property type="match status" value="1"/>
</dbReference>
<comment type="caution">
    <text evidence="3">The sequence shown here is derived from an EMBL/GenBank/DDBJ whole genome shotgun (WGS) entry which is preliminary data.</text>
</comment>
<dbReference type="PANTHER" id="PTHR43135:SF3">
    <property type="entry name" value="ALPHA-D-RIBOSE 1-METHYLPHOSPHONATE 5-TRIPHOSPHATE DIPHOSPHATASE"/>
    <property type="match status" value="1"/>
</dbReference>
<gene>
    <name evidence="3" type="ORF">GRI34_08805</name>
</gene>
<dbReference type="Gene3D" id="3.20.20.140">
    <property type="entry name" value="Metal-dependent hydrolases"/>
    <property type="match status" value="1"/>
</dbReference>
<proteinExistence type="predicted"/>
<keyword evidence="4" id="KW-1185">Reference proteome</keyword>
<dbReference type="InterPro" id="IPR011059">
    <property type="entry name" value="Metal-dep_hydrolase_composite"/>
</dbReference>
<dbReference type="Proteomes" id="UP000432727">
    <property type="component" value="Unassembled WGS sequence"/>
</dbReference>
<accession>A0A6I4TN49</accession>
<dbReference type="InterPro" id="IPR006680">
    <property type="entry name" value="Amidohydro-rel"/>
</dbReference>
<reference evidence="3 4" key="1">
    <citation type="submission" date="2019-12" db="EMBL/GenBank/DDBJ databases">
        <title>Genomic-based taxomic classification of the family Erythrobacteraceae.</title>
        <authorList>
            <person name="Xu L."/>
        </authorList>
    </citation>
    <scope>NUCLEOTIDE SEQUENCE [LARGE SCALE GENOMIC DNA]</scope>
    <source>
        <strain evidence="3 4">JCM 12189</strain>
    </source>
</reference>
<dbReference type="OrthoDB" id="8098664at2"/>
<feature type="chain" id="PRO_5026335329" evidence="1">
    <location>
        <begin position="24"/>
        <end position="444"/>
    </location>
</feature>
<evidence type="ECO:0000313" key="4">
    <source>
        <dbReference type="Proteomes" id="UP000432727"/>
    </source>
</evidence>
<sequence length="444" mass="47290">MFKTMVYAVVVGWFAAWSCIAQAQTTVISGAITIDPVAGESPGPVDIVITNGLISSITPQGTVEFPGEATIVDADGLFAIPGLIDVHTHMSMALGSDEVSDPSEDFLGQMSRYGVTTALNTAWSIEQIKGFRDGIPHRSTPLTELLVVGQSIGHPDGWGGKMPIAGLGPASPAEARRMVAQQADFGVDMIKIVYDDMTAFGMNPPLPQLPRQILSAAIDEAHAHGLKAIVHAPELEDARAALEEGADALIHGIIDEPVDVEFLDLMRSSGAFYSPTHVLYERGANGAAISHRYEALDRRGVIDPQVFKGMFEAKRRHDVTGPNIYNLRSNLIAIHRAGIPVALGTDTGVVGVFPGLASQMELVLYVESVMTPLEALRSATVIPATLLGADKRLGRLAAGYEADLVLLRSNLLQDIRAIADIRAVIIDGVVVQMDEAIPGCAPQR</sequence>
<keyword evidence="3" id="KW-0378">Hydrolase</keyword>
<organism evidence="3 4">
    <name type="scientific">Qipengyuania aquimaris</name>
    <dbReference type="NCBI Taxonomy" id="255984"/>
    <lineage>
        <taxon>Bacteria</taxon>
        <taxon>Pseudomonadati</taxon>
        <taxon>Pseudomonadota</taxon>
        <taxon>Alphaproteobacteria</taxon>
        <taxon>Sphingomonadales</taxon>
        <taxon>Erythrobacteraceae</taxon>
        <taxon>Qipengyuania</taxon>
    </lineage>
</organism>
<dbReference type="RefSeq" id="WP_160595603.1">
    <property type="nucleotide sequence ID" value="NZ_WTYI01000001.1"/>
</dbReference>
<dbReference type="SUPFAM" id="SSF51338">
    <property type="entry name" value="Composite domain of metallo-dependent hydrolases"/>
    <property type="match status" value="1"/>
</dbReference>
<dbReference type="Gene3D" id="2.30.40.10">
    <property type="entry name" value="Urease, subunit C, domain 1"/>
    <property type="match status" value="1"/>
</dbReference>
<dbReference type="InterPro" id="IPR051781">
    <property type="entry name" value="Metallo-dep_Hydrolase"/>
</dbReference>
<dbReference type="AlphaFoldDB" id="A0A6I4TN49"/>
<feature type="domain" description="Amidohydrolase-related" evidence="2">
    <location>
        <begin position="79"/>
        <end position="431"/>
    </location>
</feature>
<dbReference type="PANTHER" id="PTHR43135">
    <property type="entry name" value="ALPHA-D-RIBOSE 1-METHYLPHOSPHONATE 5-TRIPHOSPHATE DIPHOSPHATASE"/>
    <property type="match status" value="1"/>
</dbReference>